<evidence type="ECO:0000313" key="2">
    <source>
        <dbReference type="EMBL" id="NEX44632.1"/>
    </source>
</evidence>
<feature type="signal peptide" evidence="1">
    <location>
        <begin position="1"/>
        <end position="21"/>
    </location>
</feature>
<keyword evidence="1" id="KW-0732">Signal</keyword>
<reference evidence="2 3" key="1">
    <citation type="submission" date="2020-02" db="EMBL/GenBank/DDBJ databases">
        <title>Rhodobacter algicola sp. nov., isolated from microalga culture.</title>
        <authorList>
            <person name="Park C.-Y."/>
        </authorList>
    </citation>
    <scope>NUCLEOTIDE SEQUENCE [LARGE SCALE GENOMIC DNA]</scope>
    <source>
        <strain evidence="2 3">ETT8</strain>
    </source>
</reference>
<sequence length="173" mass="18854">MHRRSFLIGAAALGGCASVPASPTVATRPVTLDAAFVGQKRGQGVFRVWLTGDERRFDARLDGRLSRGGQRLTVVEDFVYDDGQTDRLTWVFDRSGPGLWTGRREDTVGTASVVEENGEVRLTYTADFRSPSGVTRLGFADVIYLRDDGVIVNDAVVSRAGFPVGSVRFEIRG</sequence>
<protein>
    <submittedName>
        <fullName evidence="2">DUF3833 domain-containing protein</fullName>
    </submittedName>
</protein>
<organism evidence="2 3">
    <name type="scientific">Pseudotabrizicola algicola</name>
    <dbReference type="NCBI Taxonomy" id="2709381"/>
    <lineage>
        <taxon>Bacteria</taxon>
        <taxon>Pseudomonadati</taxon>
        <taxon>Pseudomonadota</taxon>
        <taxon>Alphaproteobacteria</taxon>
        <taxon>Rhodobacterales</taxon>
        <taxon>Paracoccaceae</taxon>
        <taxon>Pseudotabrizicola</taxon>
    </lineage>
</organism>
<dbReference type="InterPro" id="IPR024409">
    <property type="entry name" value="DUF3833"/>
</dbReference>
<name>A0A6B3RNK6_9RHOB</name>
<dbReference type="AlphaFoldDB" id="A0A6B3RNK6"/>
<dbReference type="EMBL" id="JAAIKE010000001">
    <property type="protein sequence ID" value="NEX44632.1"/>
    <property type="molecule type" value="Genomic_DNA"/>
</dbReference>
<dbReference type="PROSITE" id="PS51257">
    <property type="entry name" value="PROKAR_LIPOPROTEIN"/>
    <property type="match status" value="1"/>
</dbReference>
<dbReference type="Pfam" id="PF12915">
    <property type="entry name" value="DUF3833"/>
    <property type="match status" value="1"/>
</dbReference>
<dbReference type="RefSeq" id="WP_164608690.1">
    <property type="nucleotide sequence ID" value="NZ_JAAIKE010000001.1"/>
</dbReference>
<dbReference type="Proteomes" id="UP000481421">
    <property type="component" value="Unassembled WGS sequence"/>
</dbReference>
<feature type="chain" id="PRO_5025620442" evidence="1">
    <location>
        <begin position="22"/>
        <end position="173"/>
    </location>
</feature>
<gene>
    <name evidence="2" type="ORF">G3572_00315</name>
</gene>
<comment type="caution">
    <text evidence="2">The sequence shown here is derived from an EMBL/GenBank/DDBJ whole genome shotgun (WGS) entry which is preliminary data.</text>
</comment>
<keyword evidence="3" id="KW-1185">Reference proteome</keyword>
<evidence type="ECO:0000256" key="1">
    <source>
        <dbReference type="SAM" id="SignalP"/>
    </source>
</evidence>
<proteinExistence type="predicted"/>
<evidence type="ECO:0000313" key="3">
    <source>
        <dbReference type="Proteomes" id="UP000481421"/>
    </source>
</evidence>
<accession>A0A6B3RNK6</accession>